<evidence type="ECO:0000259" key="5">
    <source>
        <dbReference type="Pfam" id="PF02775"/>
    </source>
</evidence>
<keyword evidence="2 3" id="KW-0786">Thiamine pyrophosphate</keyword>
<dbReference type="RefSeq" id="WP_167934724.1">
    <property type="nucleotide sequence ID" value="NZ_JAAVJB010000182.1"/>
</dbReference>
<evidence type="ECO:0000313" key="7">
    <source>
        <dbReference type="EMBL" id="NJP68219.1"/>
    </source>
</evidence>
<dbReference type="InterPro" id="IPR029035">
    <property type="entry name" value="DHS-like_NAD/FAD-binding_dom"/>
</dbReference>
<name>A0ABX1AM85_9ACTN</name>
<evidence type="ECO:0000256" key="2">
    <source>
        <dbReference type="ARBA" id="ARBA00023052"/>
    </source>
</evidence>
<dbReference type="InterPro" id="IPR012001">
    <property type="entry name" value="Thiamin_PyroP_enz_TPP-bd_dom"/>
</dbReference>
<proteinExistence type="inferred from homology"/>
<evidence type="ECO:0000259" key="4">
    <source>
        <dbReference type="Pfam" id="PF00205"/>
    </source>
</evidence>
<dbReference type="PANTHER" id="PTHR18968:SF13">
    <property type="entry name" value="ACETOLACTATE SYNTHASE CATALYTIC SUBUNIT, MITOCHONDRIAL"/>
    <property type="match status" value="1"/>
</dbReference>
<dbReference type="CDD" id="cd00568">
    <property type="entry name" value="TPP_enzymes"/>
    <property type="match status" value="1"/>
</dbReference>
<dbReference type="InterPro" id="IPR045229">
    <property type="entry name" value="TPP_enz"/>
</dbReference>
<dbReference type="InterPro" id="IPR029061">
    <property type="entry name" value="THDP-binding"/>
</dbReference>
<dbReference type="EMBL" id="JAAVJB010000182">
    <property type="protein sequence ID" value="NJP68219.1"/>
    <property type="molecule type" value="Genomic_DNA"/>
</dbReference>
<sequence>MTTVAAAVARSLARAGVADAFGVVGGGNVEAVAAMTAAGLRYTAARHEAGAVAMADAYHRASDRVAVCTTSHGAGLTNALTPLAEAVRHGSGLVLVSGDAASEGRQHHDVDQRALLESLGVEVVLVGAGDASDAATDAVATATAERRPVAILIPAGVAGQATVATVAHRRTAVVHDPVTVRPTPAEAARLTGLLASASRPLLLAGLGAWRAGAGPALERLGERLGAVLATTVMGAGTFAGNPWSVGVCGGFSSPAAARLTAEADVVVAFGASLDRFTLHGGRALGRDATVVQVALTGGTAPAPAPRADLVVRADVAETVRAVDGLLGPLRAGAGGWRERIGRTRRRALAGGWHAESYTDRTGGGRVDPRTLTRELAPMLTPNRTVVWDGGHFIAWPAQYWSATDPQGLVFTGAAFQCVGLGLAGAVGAAAARPERTVVLATGDGGALMGLPELDTLVRSGASALVVVYDDAAYGFEDHMYVRRGADPATVRFADTDFAGVARSLGAEAVTVRSPAALAAVDRWRERGCRGTLLLDCKVVGGVVAPFLTELVRPGR</sequence>
<dbReference type="SUPFAM" id="SSF52518">
    <property type="entry name" value="Thiamin diphosphate-binding fold (THDP-binding)"/>
    <property type="match status" value="2"/>
</dbReference>
<dbReference type="InterPro" id="IPR011766">
    <property type="entry name" value="TPP_enzyme_TPP-bd"/>
</dbReference>
<feature type="domain" description="Thiamine pyrophosphate enzyme central" evidence="4">
    <location>
        <begin position="189"/>
        <end position="321"/>
    </location>
</feature>
<dbReference type="CDD" id="cd07035">
    <property type="entry name" value="TPP_PYR_POX_like"/>
    <property type="match status" value="1"/>
</dbReference>
<dbReference type="Pfam" id="PF02776">
    <property type="entry name" value="TPP_enzyme_N"/>
    <property type="match status" value="1"/>
</dbReference>
<keyword evidence="8" id="KW-1185">Reference proteome</keyword>
<comment type="caution">
    <text evidence="7">The sequence shown here is derived from an EMBL/GenBank/DDBJ whole genome shotgun (WGS) entry which is preliminary data.</text>
</comment>
<dbReference type="InterPro" id="IPR012000">
    <property type="entry name" value="Thiamin_PyroP_enz_cen_dom"/>
</dbReference>
<dbReference type="PANTHER" id="PTHR18968">
    <property type="entry name" value="THIAMINE PYROPHOSPHATE ENZYMES"/>
    <property type="match status" value="1"/>
</dbReference>
<gene>
    <name evidence="7" type="ORF">HCJ92_18420</name>
</gene>
<evidence type="ECO:0000256" key="1">
    <source>
        <dbReference type="ARBA" id="ARBA00007812"/>
    </source>
</evidence>
<feature type="domain" description="Thiamine pyrophosphate enzyme TPP-binding" evidence="5">
    <location>
        <begin position="388"/>
        <end position="519"/>
    </location>
</feature>
<evidence type="ECO:0000259" key="6">
    <source>
        <dbReference type="Pfam" id="PF02776"/>
    </source>
</evidence>
<organism evidence="7 8">
    <name type="scientific">Streptomyces spiramenti</name>
    <dbReference type="NCBI Taxonomy" id="2720606"/>
    <lineage>
        <taxon>Bacteria</taxon>
        <taxon>Bacillati</taxon>
        <taxon>Actinomycetota</taxon>
        <taxon>Actinomycetes</taxon>
        <taxon>Kitasatosporales</taxon>
        <taxon>Streptomycetaceae</taxon>
        <taxon>Streptomyces</taxon>
    </lineage>
</organism>
<dbReference type="SUPFAM" id="SSF52467">
    <property type="entry name" value="DHS-like NAD/FAD-binding domain"/>
    <property type="match status" value="1"/>
</dbReference>
<reference evidence="7 8" key="1">
    <citation type="submission" date="2020-03" db="EMBL/GenBank/DDBJ databases">
        <title>Draft genome of Streptomyces sp. ventii, isolated from the Axial Seamount in the Pacific Ocean, and resequencing of the two type strains Streptomyces lonarensis strain NCL 716 and Streptomyces bohaiensis strain 11A07.</title>
        <authorList>
            <person name="Loughran R.M."/>
            <person name="Pfannmuller K.M."/>
            <person name="Wasson B.J."/>
            <person name="Deadmond M.C."/>
            <person name="Paddock B.E."/>
            <person name="Koyack M.J."/>
            <person name="Gallegos D.A."/>
            <person name="Mitchell E.A."/>
            <person name="Ushijima B."/>
            <person name="Saw J.H."/>
            <person name="Mcphail K.L."/>
            <person name="Videau P."/>
        </authorList>
    </citation>
    <scope>NUCLEOTIDE SEQUENCE [LARGE SCALE GENOMIC DNA]</scope>
    <source>
        <strain evidence="8">5675061</strain>
    </source>
</reference>
<feature type="domain" description="Thiamine pyrophosphate enzyme N-terminal TPP-binding" evidence="6">
    <location>
        <begin position="3"/>
        <end position="111"/>
    </location>
</feature>
<evidence type="ECO:0000313" key="8">
    <source>
        <dbReference type="Proteomes" id="UP000746503"/>
    </source>
</evidence>
<accession>A0ABX1AM85</accession>
<dbReference type="Proteomes" id="UP000746503">
    <property type="component" value="Unassembled WGS sequence"/>
</dbReference>
<dbReference type="Gene3D" id="3.40.50.970">
    <property type="match status" value="2"/>
</dbReference>
<evidence type="ECO:0000256" key="3">
    <source>
        <dbReference type="RuleBase" id="RU362132"/>
    </source>
</evidence>
<dbReference type="Pfam" id="PF02775">
    <property type="entry name" value="TPP_enzyme_C"/>
    <property type="match status" value="1"/>
</dbReference>
<protein>
    <submittedName>
        <fullName evidence="7">Thiamine pyrophosphate-binding protein</fullName>
    </submittedName>
</protein>
<comment type="similarity">
    <text evidence="1 3">Belongs to the TPP enzyme family.</text>
</comment>
<dbReference type="Gene3D" id="3.40.50.1220">
    <property type="entry name" value="TPP-binding domain"/>
    <property type="match status" value="1"/>
</dbReference>
<dbReference type="Pfam" id="PF00205">
    <property type="entry name" value="TPP_enzyme_M"/>
    <property type="match status" value="1"/>
</dbReference>